<dbReference type="GO" id="GO:0004848">
    <property type="term" value="F:ureidoglycolate hydrolase activity"/>
    <property type="evidence" value="ECO:0007669"/>
    <property type="project" value="InterPro"/>
</dbReference>
<gene>
    <name evidence="5" type="ORF">BGLFYP119_00894</name>
</gene>
<comment type="catalytic activity">
    <reaction evidence="4">
        <text>(S)-ureidoglycolate = urea + glyoxylate</text>
        <dbReference type="Rhea" id="RHEA:11304"/>
        <dbReference type="ChEBI" id="CHEBI:16199"/>
        <dbReference type="ChEBI" id="CHEBI:36655"/>
        <dbReference type="ChEBI" id="CHEBI:57296"/>
        <dbReference type="EC" id="4.3.2.3"/>
    </reaction>
</comment>
<dbReference type="RefSeq" id="WP_156353174.1">
    <property type="nucleotide sequence ID" value="NZ_CACRST010000009.1"/>
</dbReference>
<evidence type="ECO:0000256" key="3">
    <source>
        <dbReference type="ARBA" id="ARBA00023239"/>
    </source>
</evidence>
<reference evidence="5" key="1">
    <citation type="submission" date="2019-11" db="EMBL/GenBank/DDBJ databases">
        <authorList>
            <person name="Feng L."/>
        </authorList>
    </citation>
    <scope>NUCLEOTIDE SEQUENCE</scope>
    <source>
        <strain evidence="5">BgluceraseaLFYP119</strain>
    </source>
</reference>
<sequence>MRQIKAKEITAENFKEFGSFTDLLNPEGYSLGDFYQDRLKMHNSGSMQTAFSPLLVHKPEKMVVTTAEYHNYTQEGILCLDDDVIVHVAPAGKDPVPELTEAFLVPKGTMVLLNTGVWHLSAIPVNKETAHVLIVLPERTYFNDCVVVEYPEEKWVEIC</sequence>
<dbReference type="InterPro" id="IPR007247">
    <property type="entry name" value="Ureidogly_lyase"/>
</dbReference>
<dbReference type="SUPFAM" id="SSF51182">
    <property type="entry name" value="RmlC-like cupins"/>
    <property type="match status" value="1"/>
</dbReference>
<evidence type="ECO:0000256" key="1">
    <source>
        <dbReference type="ARBA" id="ARBA00011738"/>
    </source>
</evidence>
<accession>A0A6N2S332</accession>
<dbReference type="GO" id="GO:0000256">
    <property type="term" value="P:allantoin catabolic process"/>
    <property type="evidence" value="ECO:0007669"/>
    <property type="project" value="InterPro"/>
</dbReference>
<keyword evidence="5" id="KW-0378">Hydrolase</keyword>
<dbReference type="InterPro" id="IPR024060">
    <property type="entry name" value="Ureidoglycolate_lyase_dom_sf"/>
</dbReference>
<dbReference type="Gene3D" id="2.60.120.480">
    <property type="entry name" value="Ureidoglycolate hydrolase"/>
    <property type="match status" value="1"/>
</dbReference>
<evidence type="ECO:0000256" key="4">
    <source>
        <dbReference type="ARBA" id="ARBA00047684"/>
    </source>
</evidence>
<protein>
    <submittedName>
        <fullName evidence="5">Ureidoglycolate hydrolase</fullName>
    </submittedName>
</protein>
<evidence type="ECO:0000256" key="2">
    <source>
        <dbReference type="ARBA" id="ARBA00022631"/>
    </source>
</evidence>
<dbReference type="Pfam" id="PF04115">
    <property type="entry name" value="Ureidogly_lyase"/>
    <property type="match status" value="1"/>
</dbReference>
<evidence type="ECO:0000313" key="5">
    <source>
        <dbReference type="EMBL" id="VYS86295.1"/>
    </source>
</evidence>
<dbReference type="GO" id="GO:0006144">
    <property type="term" value="P:purine nucleobase metabolic process"/>
    <property type="evidence" value="ECO:0007669"/>
    <property type="project" value="UniProtKB-KW"/>
</dbReference>
<dbReference type="GO" id="GO:0050385">
    <property type="term" value="F:ureidoglycolate lyase activity"/>
    <property type="evidence" value="ECO:0007669"/>
    <property type="project" value="UniProtKB-EC"/>
</dbReference>
<proteinExistence type="predicted"/>
<dbReference type="EMBL" id="CACRST010000009">
    <property type="protein sequence ID" value="VYS86295.1"/>
    <property type="molecule type" value="Genomic_DNA"/>
</dbReference>
<organism evidence="5">
    <name type="scientific">Blautia glucerasea</name>
    <dbReference type="NCBI Taxonomy" id="536633"/>
    <lineage>
        <taxon>Bacteria</taxon>
        <taxon>Bacillati</taxon>
        <taxon>Bacillota</taxon>
        <taxon>Clostridia</taxon>
        <taxon>Lachnospirales</taxon>
        <taxon>Lachnospiraceae</taxon>
        <taxon>Blautia</taxon>
    </lineage>
</organism>
<dbReference type="AlphaFoldDB" id="A0A6N2S332"/>
<dbReference type="InterPro" id="IPR011051">
    <property type="entry name" value="RmlC_Cupin_sf"/>
</dbReference>
<keyword evidence="2" id="KW-0659">Purine metabolism</keyword>
<name>A0A6N2S332_9FIRM</name>
<keyword evidence="3" id="KW-0456">Lyase</keyword>
<comment type="subunit">
    <text evidence="1">Homodimer.</text>
</comment>